<keyword evidence="1" id="KW-0472">Membrane</keyword>
<keyword evidence="1" id="KW-0812">Transmembrane</keyword>
<keyword evidence="3" id="KW-1185">Reference proteome</keyword>
<keyword evidence="1" id="KW-1133">Transmembrane helix</keyword>
<dbReference type="EMBL" id="MWQO01000044">
    <property type="protein sequence ID" value="THD08816.1"/>
    <property type="molecule type" value="Genomic_DNA"/>
</dbReference>
<evidence type="ECO:0000256" key="1">
    <source>
        <dbReference type="SAM" id="Phobius"/>
    </source>
</evidence>
<reference evidence="2 3" key="1">
    <citation type="submission" date="2017-02" db="EMBL/GenBank/DDBJ databases">
        <title>Whole genome sequencing of Metallibacterium scheffleri DSM 24874 (T).</title>
        <authorList>
            <person name="Kumar S."/>
            <person name="Patil P."/>
            <person name="Patil P.B."/>
        </authorList>
    </citation>
    <scope>NUCLEOTIDE SEQUENCE [LARGE SCALE GENOMIC DNA]</scope>
    <source>
        <strain evidence="2 3">DSM 24874</strain>
    </source>
</reference>
<name>A0A4S3KJD4_9GAMM</name>
<gene>
    <name evidence="2" type="ORF">B1806_12435</name>
</gene>
<dbReference type="STRING" id="993689.GCA_002077135_01966"/>
<dbReference type="Proteomes" id="UP000307749">
    <property type="component" value="Unassembled WGS sequence"/>
</dbReference>
<comment type="caution">
    <text evidence="2">The sequence shown here is derived from an EMBL/GenBank/DDBJ whole genome shotgun (WGS) entry which is preliminary data.</text>
</comment>
<protein>
    <submittedName>
        <fullName evidence="2">Uncharacterized protein</fullName>
    </submittedName>
</protein>
<feature type="transmembrane region" description="Helical" evidence="1">
    <location>
        <begin position="92"/>
        <end position="114"/>
    </location>
</feature>
<evidence type="ECO:0000313" key="3">
    <source>
        <dbReference type="Proteomes" id="UP000307749"/>
    </source>
</evidence>
<sequence>MIRGPEEYAMLDAQDVVRALPLAIVSVPLFLFGYLANRRGPIGMVHGLVDWSRVSAQGQLKAGVFVGTLLYLLGLQMLACAAWLALDARTATTWLGLATAVPATVIVLALILGVPRYAKRYPASTADPHERR</sequence>
<dbReference type="AlphaFoldDB" id="A0A4S3KJD4"/>
<feature type="transmembrane region" description="Helical" evidence="1">
    <location>
        <begin position="62"/>
        <end position="86"/>
    </location>
</feature>
<feature type="transmembrane region" description="Helical" evidence="1">
    <location>
        <begin position="16"/>
        <end position="36"/>
    </location>
</feature>
<proteinExistence type="predicted"/>
<accession>A0A4S3KJD4</accession>
<organism evidence="2 3">
    <name type="scientific">Metallibacterium scheffleri</name>
    <dbReference type="NCBI Taxonomy" id="993689"/>
    <lineage>
        <taxon>Bacteria</taxon>
        <taxon>Pseudomonadati</taxon>
        <taxon>Pseudomonadota</taxon>
        <taxon>Gammaproteobacteria</taxon>
        <taxon>Lysobacterales</taxon>
        <taxon>Rhodanobacteraceae</taxon>
        <taxon>Metallibacterium</taxon>
    </lineage>
</organism>
<evidence type="ECO:0000313" key="2">
    <source>
        <dbReference type="EMBL" id="THD08816.1"/>
    </source>
</evidence>